<dbReference type="EMBL" id="JBEGDP010000008">
    <property type="protein sequence ID" value="MEQ7847445.1"/>
    <property type="molecule type" value="Genomic_DNA"/>
</dbReference>
<dbReference type="InterPro" id="IPR000055">
    <property type="entry name" value="Restrct_endonuc_typeI_TRD"/>
</dbReference>
<accession>A0ABV1NY97</accession>
<reference evidence="5 6" key="1">
    <citation type="submission" date="2024-02" db="EMBL/GenBank/DDBJ databases">
        <title>Full genome sequence of Nocardioides kribbensis.</title>
        <authorList>
            <person name="Poletto B.L."/>
            <person name="Silva G."/>
            <person name="Galante D."/>
            <person name="Campos K.R."/>
            <person name="Santos M.B.N."/>
            <person name="Sacchi C.T."/>
        </authorList>
    </citation>
    <scope>NUCLEOTIDE SEQUENCE [LARGE SCALE GENOMIC DNA]</scope>
    <source>
        <strain evidence="5 6">O4R</strain>
    </source>
</reference>
<comment type="caution">
    <text evidence="5">The sequence shown here is derived from an EMBL/GenBank/DDBJ whole genome shotgun (WGS) entry which is preliminary data.</text>
</comment>
<comment type="similarity">
    <text evidence="1">Belongs to the type-I restriction system S methylase family.</text>
</comment>
<dbReference type="PANTHER" id="PTHR30408:SF12">
    <property type="entry name" value="TYPE I RESTRICTION ENZYME MJAVIII SPECIFICITY SUBUNIT"/>
    <property type="match status" value="1"/>
</dbReference>
<evidence type="ECO:0000256" key="3">
    <source>
        <dbReference type="ARBA" id="ARBA00023125"/>
    </source>
</evidence>
<proteinExistence type="inferred from homology"/>
<dbReference type="SUPFAM" id="SSF116734">
    <property type="entry name" value="DNA methylase specificity domain"/>
    <property type="match status" value="2"/>
</dbReference>
<dbReference type="Gene3D" id="3.90.220.20">
    <property type="entry name" value="DNA methylase specificity domains"/>
    <property type="match status" value="2"/>
</dbReference>
<keyword evidence="2" id="KW-0680">Restriction system</keyword>
<evidence type="ECO:0000259" key="4">
    <source>
        <dbReference type="Pfam" id="PF01420"/>
    </source>
</evidence>
<protein>
    <submittedName>
        <fullName evidence="5">Restriction endonuclease subunit S</fullName>
        <ecNumber evidence="5">3.1.21.-</ecNumber>
    </submittedName>
</protein>
<dbReference type="PANTHER" id="PTHR30408">
    <property type="entry name" value="TYPE-1 RESTRICTION ENZYME ECOKI SPECIFICITY PROTEIN"/>
    <property type="match status" value="1"/>
</dbReference>
<sequence length="330" mass="35789">MFGTNGPIGYADEALSQGPKVIVGRKGAYRGVHLASGPFWVIDTAYYLSLAPEIDPRWAYYALLNSDINNLGSGSAIPSTTREDFYALPVLVPGEDEQKAVADVLSTIDDKIAANARVVRAADELSRACFQVAAVDGHETPLSSLARFVNGRAYTKDATGTGRVVVRIAELNSGIGASTVRNDIEVPDDNTARPGDLLFAWSGSLTAARWYRPEAIVNQHIFKVIPNDGMPMWLVNQAVHAKLDEFKAIAADKATTMGHIQRRHLDEPVRVPSEGDVKRLDELMNGLWAAALAAEIESLKLALTRDELLPLLMSGKVRVKDSEKLAEAVL</sequence>
<evidence type="ECO:0000313" key="5">
    <source>
        <dbReference type="EMBL" id="MEQ7847445.1"/>
    </source>
</evidence>
<keyword evidence="5" id="KW-0540">Nuclease</keyword>
<dbReference type="EC" id="3.1.21.-" evidence="5"/>
<keyword evidence="5" id="KW-0378">Hydrolase</keyword>
<feature type="domain" description="Type I restriction modification DNA specificity" evidence="4">
    <location>
        <begin position="5"/>
        <end position="115"/>
    </location>
</feature>
<name>A0ABV1NY97_9ACTN</name>
<dbReference type="InterPro" id="IPR044946">
    <property type="entry name" value="Restrct_endonuc_typeI_TRD_sf"/>
</dbReference>
<dbReference type="Proteomes" id="UP001482520">
    <property type="component" value="Unassembled WGS sequence"/>
</dbReference>
<keyword evidence="5" id="KW-0255">Endonuclease</keyword>
<dbReference type="CDD" id="cd17267">
    <property type="entry name" value="RMtype1_S_EcoAO83I-TRD1-CR1_like"/>
    <property type="match status" value="1"/>
</dbReference>
<gene>
    <name evidence="5" type="ORF">V6R90_09165</name>
</gene>
<evidence type="ECO:0000256" key="2">
    <source>
        <dbReference type="ARBA" id="ARBA00022747"/>
    </source>
</evidence>
<evidence type="ECO:0000256" key="1">
    <source>
        <dbReference type="ARBA" id="ARBA00010923"/>
    </source>
</evidence>
<organism evidence="5 6">
    <name type="scientific">Nocardioides kribbensis</name>
    <dbReference type="NCBI Taxonomy" id="305517"/>
    <lineage>
        <taxon>Bacteria</taxon>
        <taxon>Bacillati</taxon>
        <taxon>Actinomycetota</taxon>
        <taxon>Actinomycetes</taxon>
        <taxon>Propionibacteriales</taxon>
        <taxon>Nocardioidaceae</taxon>
        <taxon>Nocardioides</taxon>
    </lineage>
</organism>
<dbReference type="Pfam" id="PF01420">
    <property type="entry name" value="Methylase_S"/>
    <property type="match status" value="1"/>
</dbReference>
<dbReference type="GO" id="GO:0016787">
    <property type="term" value="F:hydrolase activity"/>
    <property type="evidence" value="ECO:0007669"/>
    <property type="project" value="UniProtKB-KW"/>
</dbReference>
<evidence type="ECO:0000313" key="6">
    <source>
        <dbReference type="Proteomes" id="UP001482520"/>
    </source>
</evidence>
<keyword evidence="3" id="KW-0238">DNA-binding</keyword>
<dbReference type="RefSeq" id="WP_349804461.1">
    <property type="nucleotide sequence ID" value="NZ_JBEGDP010000008.1"/>
</dbReference>
<dbReference type="InterPro" id="IPR052021">
    <property type="entry name" value="Type-I_RS_S_subunit"/>
</dbReference>
<keyword evidence="6" id="KW-1185">Reference proteome</keyword>
<dbReference type="GO" id="GO:0004519">
    <property type="term" value="F:endonuclease activity"/>
    <property type="evidence" value="ECO:0007669"/>
    <property type="project" value="UniProtKB-KW"/>
</dbReference>